<dbReference type="PANTHER" id="PTHR11439:SF524">
    <property type="entry name" value="RNA-DIRECTED DNA POLYMERASE, PROTEIN KINASE RLK-PELLE-DLSV FAMILY"/>
    <property type="match status" value="1"/>
</dbReference>
<feature type="compositionally biased region" description="Low complexity" evidence="2">
    <location>
        <begin position="664"/>
        <end position="675"/>
    </location>
</feature>
<feature type="compositionally biased region" description="Polar residues" evidence="2">
    <location>
        <begin position="682"/>
        <end position="692"/>
    </location>
</feature>
<dbReference type="InterPro" id="IPR013103">
    <property type="entry name" value="RVT_2"/>
</dbReference>
<dbReference type="InterPro" id="IPR043502">
    <property type="entry name" value="DNA/RNA_pol_sf"/>
</dbReference>
<evidence type="ECO:0000313" key="8">
    <source>
        <dbReference type="Proteomes" id="UP001172457"/>
    </source>
</evidence>
<evidence type="ECO:0000259" key="4">
    <source>
        <dbReference type="Pfam" id="PF13976"/>
    </source>
</evidence>
<evidence type="ECO:0000259" key="6">
    <source>
        <dbReference type="Pfam" id="PF25597"/>
    </source>
</evidence>
<feature type="domain" description="GAG-pre-integrase" evidence="4">
    <location>
        <begin position="458"/>
        <end position="504"/>
    </location>
</feature>
<protein>
    <submittedName>
        <fullName evidence="7">Uncharacterized protein</fullName>
    </submittedName>
</protein>
<sequence length="1258" mass="141291">MTNSSTTPSPPHKVFCVTNIKSYVPLILDLDRMNYDAWRELFTTHCEAYDTIEHIDNSYDAPTPKPTDPDWKKVDSVVKGWIYSTLSQNLLNMILKKETYARQIKAIADLLENLDPTAVVPDKNLVIYTINGLNSRYANVASIIRHRVPFPSFDDTRSILLSEEQLMLLNRSPSYPAHVDHSSSPSLLHASSDNRRQERRHDRRPPQNRNSRRPSGNNNHSGPTSQTQQYGWVFIPPPGPPQLTWSPSPRPNNTNGQWAVPYPRQSAPGLLGPYPQRPLAPPAQAHFSASTPATGQPSQSTVTPPWTWFGSEQQPTALPQLFSTMSLQDTGEWVMDTGATDHVHENQGILHSLHDTNICHNILVGDGSKIPVVATGHTFFPIKNEHRPLYLNNVLITPSIIKNLISVRKFTRHNKCSIEFDEFGFTVKDYRTRIPLIRCDSDVPLYPVLPQTPQAFVSASSSVWHQRLGHPDNHVLQFLFSNKLIPCNKTDSDVLCQACQLGKHIKLPFSISDSHVSHAFEIIHSDVWTSPITSALHMAAHLLNILPSTSIQNDTPTYRLFNKHPTYTHLRTFGCLCFPHITTTHKLSPRSSPCVFLGYPSHHQRFRCLDLSTRTIIISRHVTFDENTFPFKSVTPDDSPSYSFLDDTSDPSPYFRYHFHHQPDTTTTSSSDSTTYGAPSDHQPSAASSPHSTDPHNEVPSPPPDHTDSSSPPPIHPMTTRSRSGIVKPIQKLNLHTSSISPVPRSHLQAIKDPNWRQAMNDEYSALISNGTWTLVPRPPGVNIVRSMWLFRHKFNADGSLSRYKARLVANGRSQQQGIDCDETFSPVVKPATIRIVLSIAVSRQWPLHQLDVKNAFLHGHLQETVYMHQPPGFRDTQFPDHVCHLKRSLYGLKQAPRAWYHRFAHHAATIGFQHSRTDSSLFILHTAKATAYLLLYVDDIILTASSTDLLQQIIDKLSREFAMTDLGSLHYFLGISAVRSSTGLFLSQRTYALEILEMANMTNCNPCRTPAEPVHKLDSSGTPVADPTLFRSLAGALQYLTFTRPDIAFAVQQICLYMHDPREPHLHALKRILRYLRGTLDHGLQLHISPTSSLIAYSDADWGGCPATRRSTSGYCVFLGDNLISWSSKRQGTISRSSAEAEYRGVANAVAETSWIRNLLLELRCPTSKATIVYCDNVSAVYMSSNLVQHQRTKHIEIDIHFVRDKVALGHIRVLHVPSTAQYADIFTKGLPTSLFSDFRSSLNVRLFPPDQTVGGC</sequence>
<feature type="region of interest" description="Disordered" evidence="2">
    <location>
        <begin position="655"/>
        <end position="725"/>
    </location>
</feature>
<dbReference type="Pfam" id="PF22936">
    <property type="entry name" value="Pol_BBD"/>
    <property type="match status" value="1"/>
</dbReference>
<feature type="compositionally biased region" description="Polar residues" evidence="2">
    <location>
        <begin position="243"/>
        <end position="257"/>
    </location>
</feature>
<dbReference type="Pfam" id="PF07727">
    <property type="entry name" value="RVT_2"/>
    <property type="match status" value="1"/>
</dbReference>
<feature type="compositionally biased region" description="Low complexity" evidence="2">
    <location>
        <begin position="182"/>
        <end position="191"/>
    </location>
</feature>
<evidence type="ECO:0000259" key="3">
    <source>
        <dbReference type="Pfam" id="PF07727"/>
    </source>
</evidence>
<gene>
    <name evidence="7" type="ORF">OSB04_015980</name>
</gene>
<accession>A0AA38TBZ5</accession>
<keyword evidence="1" id="KW-0645">Protease</keyword>
<dbReference type="InterPro" id="IPR025724">
    <property type="entry name" value="GAG-pre-integrase_dom"/>
</dbReference>
<dbReference type="EMBL" id="JARYMX010000004">
    <property type="protein sequence ID" value="KAJ9551935.1"/>
    <property type="molecule type" value="Genomic_DNA"/>
</dbReference>
<dbReference type="InterPro" id="IPR054722">
    <property type="entry name" value="PolX-like_BBD"/>
</dbReference>
<dbReference type="PANTHER" id="PTHR11439">
    <property type="entry name" value="GAG-POL-RELATED RETROTRANSPOSON"/>
    <property type="match status" value="1"/>
</dbReference>
<feature type="compositionally biased region" description="Low complexity" evidence="2">
    <location>
        <begin position="207"/>
        <end position="221"/>
    </location>
</feature>
<dbReference type="CDD" id="cd09272">
    <property type="entry name" value="RNase_HI_RT_Ty1"/>
    <property type="match status" value="1"/>
</dbReference>
<evidence type="ECO:0000313" key="7">
    <source>
        <dbReference type="EMBL" id="KAJ9551935.1"/>
    </source>
</evidence>
<feature type="compositionally biased region" description="Polar residues" evidence="2">
    <location>
        <begin position="287"/>
        <end position="302"/>
    </location>
</feature>
<dbReference type="Pfam" id="PF13976">
    <property type="entry name" value="gag_pre-integrs"/>
    <property type="match status" value="1"/>
</dbReference>
<organism evidence="7 8">
    <name type="scientific">Centaurea solstitialis</name>
    <name type="common">yellow star-thistle</name>
    <dbReference type="NCBI Taxonomy" id="347529"/>
    <lineage>
        <taxon>Eukaryota</taxon>
        <taxon>Viridiplantae</taxon>
        <taxon>Streptophyta</taxon>
        <taxon>Embryophyta</taxon>
        <taxon>Tracheophyta</taxon>
        <taxon>Spermatophyta</taxon>
        <taxon>Magnoliopsida</taxon>
        <taxon>eudicotyledons</taxon>
        <taxon>Gunneridae</taxon>
        <taxon>Pentapetalae</taxon>
        <taxon>asterids</taxon>
        <taxon>campanulids</taxon>
        <taxon>Asterales</taxon>
        <taxon>Asteraceae</taxon>
        <taxon>Carduoideae</taxon>
        <taxon>Cardueae</taxon>
        <taxon>Centaureinae</taxon>
        <taxon>Centaurea</taxon>
    </lineage>
</organism>
<dbReference type="InterPro" id="IPR057670">
    <property type="entry name" value="SH3_retrovirus"/>
</dbReference>
<dbReference type="SUPFAM" id="SSF56672">
    <property type="entry name" value="DNA/RNA polymerases"/>
    <property type="match status" value="1"/>
</dbReference>
<dbReference type="GO" id="GO:0004190">
    <property type="term" value="F:aspartic-type endopeptidase activity"/>
    <property type="evidence" value="ECO:0007669"/>
    <property type="project" value="UniProtKB-KW"/>
</dbReference>
<dbReference type="Pfam" id="PF25597">
    <property type="entry name" value="SH3_retrovirus"/>
    <property type="match status" value="1"/>
</dbReference>
<dbReference type="Proteomes" id="UP001172457">
    <property type="component" value="Chromosome 4"/>
</dbReference>
<proteinExistence type="predicted"/>
<feature type="domain" description="Reverse transcriptase Ty1/copia-type" evidence="3">
    <location>
        <begin position="770"/>
        <end position="1013"/>
    </location>
</feature>
<keyword evidence="1" id="KW-0064">Aspartyl protease</keyword>
<keyword evidence="8" id="KW-1185">Reference proteome</keyword>
<feature type="region of interest" description="Disordered" evidence="2">
    <location>
        <begin position="175"/>
        <end position="302"/>
    </location>
</feature>
<feature type="domain" description="Retrovirus-related Pol polyprotein from transposon TNT 1-94-like beta-barrel" evidence="5">
    <location>
        <begin position="333"/>
        <end position="413"/>
    </location>
</feature>
<reference evidence="7" key="1">
    <citation type="submission" date="2023-03" db="EMBL/GenBank/DDBJ databases">
        <title>Chromosome-scale reference genome and RAD-based genetic map of yellow starthistle (Centaurea solstitialis) reveal putative structural variation and QTLs associated with invader traits.</title>
        <authorList>
            <person name="Reatini B."/>
            <person name="Cang F.A."/>
            <person name="Jiang Q."/>
            <person name="Mckibben M.T.W."/>
            <person name="Barker M.S."/>
            <person name="Rieseberg L.H."/>
            <person name="Dlugosch K.M."/>
        </authorList>
    </citation>
    <scope>NUCLEOTIDE SEQUENCE</scope>
    <source>
        <strain evidence="7">CAN-66</strain>
        <tissue evidence="7">Leaf</tissue>
    </source>
</reference>
<evidence type="ECO:0000256" key="1">
    <source>
        <dbReference type="ARBA" id="ARBA00022750"/>
    </source>
</evidence>
<evidence type="ECO:0000259" key="5">
    <source>
        <dbReference type="Pfam" id="PF22936"/>
    </source>
</evidence>
<name>A0AA38TBZ5_9ASTR</name>
<keyword evidence="1" id="KW-0378">Hydrolase</keyword>
<comment type="caution">
    <text evidence="7">The sequence shown here is derived from an EMBL/GenBank/DDBJ whole genome shotgun (WGS) entry which is preliminary data.</text>
</comment>
<feature type="domain" description="Retroviral polymerase SH3-like" evidence="6">
    <location>
        <begin position="575"/>
        <end position="634"/>
    </location>
</feature>
<dbReference type="AlphaFoldDB" id="A0AA38TBZ5"/>
<evidence type="ECO:0000256" key="2">
    <source>
        <dbReference type="SAM" id="MobiDB-lite"/>
    </source>
</evidence>